<accession>A0A0B6WZH7</accession>
<comment type="catalytic activity">
    <reaction evidence="1">
        <text>3',3'-c-di-GMP + H2O = 5'-phosphoguanylyl(3'-&gt;5')guanosine + H(+)</text>
        <dbReference type="Rhea" id="RHEA:24902"/>
        <dbReference type="ChEBI" id="CHEBI:15377"/>
        <dbReference type="ChEBI" id="CHEBI:15378"/>
        <dbReference type="ChEBI" id="CHEBI:58754"/>
        <dbReference type="ChEBI" id="CHEBI:58805"/>
        <dbReference type="EC" id="3.1.4.52"/>
    </reaction>
    <physiologicalReaction direction="left-to-right" evidence="1">
        <dbReference type="Rhea" id="RHEA:24903"/>
    </physiologicalReaction>
</comment>
<evidence type="ECO:0000313" key="6">
    <source>
        <dbReference type="EMBL" id="CDM66668.1"/>
    </source>
</evidence>
<evidence type="ECO:0000256" key="3">
    <source>
        <dbReference type="SAM" id="Phobius"/>
    </source>
</evidence>
<dbReference type="PROSITE" id="PS50887">
    <property type="entry name" value="GGDEF"/>
    <property type="match status" value="1"/>
</dbReference>
<feature type="transmembrane region" description="Helical" evidence="3">
    <location>
        <begin position="188"/>
        <end position="210"/>
    </location>
</feature>
<dbReference type="SUPFAM" id="SSF55073">
    <property type="entry name" value="Nucleotide cyclase"/>
    <property type="match status" value="1"/>
</dbReference>
<dbReference type="GO" id="GO:0071732">
    <property type="term" value="P:cellular response to nitric oxide"/>
    <property type="evidence" value="ECO:0007669"/>
    <property type="project" value="UniProtKB-ARBA"/>
</dbReference>
<dbReference type="OrthoDB" id="101222at2"/>
<dbReference type="PANTHER" id="PTHR44757:SF2">
    <property type="entry name" value="BIOFILM ARCHITECTURE MAINTENANCE PROTEIN MBAA"/>
    <property type="match status" value="1"/>
</dbReference>
<dbReference type="SMART" id="SM00267">
    <property type="entry name" value="GGDEF"/>
    <property type="match status" value="1"/>
</dbReference>
<dbReference type="InterPro" id="IPR001633">
    <property type="entry name" value="EAL_dom"/>
</dbReference>
<feature type="transmembrane region" description="Helical" evidence="3">
    <location>
        <begin position="18"/>
        <end position="35"/>
    </location>
</feature>
<protein>
    <submittedName>
        <fullName evidence="6">Diguanylate cyclase (GGDEF) domain-containing protein</fullName>
    </submittedName>
</protein>
<feature type="transmembrane region" description="Helical" evidence="3">
    <location>
        <begin position="47"/>
        <end position="65"/>
    </location>
</feature>
<dbReference type="STRING" id="454194.PYK22_02701"/>
<evidence type="ECO:0000313" key="7">
    <source>
        <dbReference type="Proteomes" id="UP000031518"/>
    </source>
</evidence>
<proteinExistence type="predicted"/>
<evidence type="ECO:0000259" key="4">
    <source>
        <dbReference type="PROSITE" id="PS50883"/>
    </source>
</evidence>
<dbReference type="InterPro" id="IPR035919">
    <property type="entry name" value="EAL_sf"/>
</dbReference>
<dbReference type="GO" id="GO:0071111">
    <property type="term" value="F:cyclic-guanylate-specific phosphodiesterase activity"/>
    <property type="evidence" value="ECO:0007669"/>
    <property type="project" value="UniProtKB-EC"/>
</dbReference>
<dbReference type="CDD" id="cd01949">
    <property type="entry name" value="GGDEF"/>
    <property type="match status" value="1"/>
</dbReference>
<keyword evidence="3" id="KW-0472">Membrane</keyword>
<dbReference type="Pfam" id="PF00563">
    <property type="entry name" value="EAL"/>
    <property type="match status" value="1"/>
</dbReference>
<evidence type="ECO:0000256" key="1">
    <source>
        <dbReference type="ARBA" id="ARBA00051114"/>
    </source>
</evidence>
<gene>
    <name evidence="6" type="ORF">PYK22_02701</name>
</gene>
<dbReference type="Gene3D" id="3.30.70.270">
    <property type="match status" value="1"/>
</dbReference>
<reference evidence="6 7" key="1">
    <citation type="submission" date="2013-12" db="EMBL/GenBank/DDBJ databases">
        <authorList>
            <person name="Stott M."/>
        </authorList>
    </citation>
    <scope>NUCLEOTIDE SEQUENCE [LARGE SCALE GENOMIC DNA]</scope>
    <source>
        <strain evidence="6 7">K22</strain>
    </source>
</reference>
<dbReference type="Pfam" id="PF00990">
    <property type="entry name" value="GGDEF"/>
    <property type="match status" value="1"/>
</dbReference>
<dbReference type="InterPro" id="IPR052155">
    <property type="entry name" value="Biofilm_reg_signaling"/>
</dbReference>
<dbReference type="AlphaFoldDB" id="A0A0B6WZH7"/>
<dbReference type="FunFam" id="3.30.70.270:FF:000001">
    <property type="entry name" value="Diguanylate cyclase domain protein"/>
    <property type="match status" value="1"/>
</dbReference>
<organism evidence="6 7">
    <name type="scientific">Pyrinomonas methylaliphatogenes</name>
    <dbReference type="NCBI Taxonomy" id="454194"/>
    <lineage>
        <taxon>Bacteria</taxon>
        <taxon>Pseudomonadati</taxon>
        <taxon>Acidobacteriota</taxon>
        <taxon>Blastocatellia</taxon>
        <taxon>Blastocatellales</taxon>
        <taxon>Pyrinomonadaceae</taxon>
        <taxon>Pyrinomonas</taxon>
    </lineage>
</organism>
<dbReference type="Proteomes" id="UP000031518">
    <property type="component" value="Unassembled WGS sequence"/>
</dbReference>
<dbReference type="InterPro" id="IPR000160">
    <property type="entry name" value="GGDEF_dom"/>
</dbReference>
<dbReference type="RefSeq" id="WP_060635675.1">
    <property type="nucleotide sequence ID" value="NZ_CBXV010000008.1"/>
</dbReference>
<feature type="domain" description="EAL" evidence="4">
    <location>
        <begin position="470"/>
        <end position="726"/>
    </location>
</feature>
<dbReference type="Gene3D" id="3.20.20.450">
    <property type="entry name" value="EAL domain"/>
    <property type="match status" value="1"/>
</dbReference>
<dbReference type="SUPFAM" id="SSF141868">
    <property type="entry name" value="EAL domain-like"/>
    <property type="match status" value="1"/>
</dbReference>
<dbReference type="PANTHER" id="PTHR44757">
    <property type="entry name" value="DIGUANYLATE CYCLASE DGCP"/>
    <property type="match status" value="1"/>
</dbReference>
<feature type="transmembrane region" description="Helical" evidence="3">
    <location>
        <begin position="113"/>
        <end position="132"/>
    </location>
</feature>
<reference evidence="6 7" key="2">
    <citation type="submission" date="2015-01" db="EMBL/GenBank/DDBJ databases">
        <title>Complete genome sequence of Pyrinomonas methylaliphatogenes type strain K22T.</title>
        <authorList>
            <person name="Lee K.C.Y."/>
            <person name="Power J.F."/>
            <person name="Dunfield P.F."/>
            <person name="Morgan X.C."/>
            <person name="Huttenhower C."/>
            <person name="Stott M.B."/>
        </authorList>
    </citation>
    <scope>NUCLEOTIDE SEQUENCE [LARGE SCALE GENOMIC DNA]</scope>
    <source>
        <strain evidence="6 7">K22</strain>
    </source>
</reference>
<keyword evidence="7" id="KW-1185">Reference proteome</keyword>
<dbReference type="SMART" id="SM00052">
    <property type="entry name" value="EAL"/>
    <property type="match status" value="1"/>
</dbReference>
<sequence length="750" mass="83874">MGEEVAKTTIDKQRFTDYYRWLIVAIGLLIALRSIRSLPVERLDLSLLFLTAMIVITSLRFAIPIPRFDTNITISDAFIFLALLLYGREVAVLLAAAEGFCSGLRISKSRRPLTILFNSAAMACSTFATAIAVRSAFGDTSLLPDRNLPVTITMLCAMALVQFIGNTGLVAIGLALKNDLSILEAWYRNYLCSSLTYFIGAAIAGLIAYLGHYVGFYGLLISSPVVLILYLTYSKYLDDIRTAAAQAELAERQRAEFERQRAEQAERHVRELNRYIAQLEQTSRALKESREHFRYAAFHDALTGLPNRALFTDHVRLAIERAKRRPEYIFSVLFLDLDRFKHINDSLGYSFGDKLLVATARRLESCLRQADTVARFGGDEFAVLLDGIRDSSDAVRVAEKIQEALSAPFTIERSEAFITASIGIALSISGYDHPDEIIRDADIAMYRAKEGGKARYELFDKEMHSRAVARLKMENDLRRAIERAEFCLHYQPIVELETGKLVGFEALARWHHPERGLVSPAEFIPIAEETGMIVPIGMLILEEACRQMSVWQQQSPANKQLAISVNISSKNWIQSDFVARVESILARTGFPPHCLKLEVTESLVLENADAATTVFEQLRALGVCLSIDDFGTGYSSLSYLHRFPFDALKIDRSFISNMGCSDENIEIVRTITRLAQNLGMEVIAEGIETMEQVKILRALSCHYGQGYFFSKPLAACAAEELIRAVNSGERDFFALNSPPPIGSIENKLIM</sequence>
<feature type="transmembrane region" description="Helical" evidence="3">
    <location>
        <begin position="152"/>
        <end position="176"/>
    </location>
</feature>
<dbReference type="SUPFAM" id="SSF103473">
    <property type="entry name" value="MFS general substrate transporter"/>
    <property type="match status" value="1"/>
</dbReference>
<keyword evidence="3" id="KW-0812">Transmembrane</keyword>
<dbReference type="PROSITE" id="PS50883">
    <property type="entry name" value="EAL"/>
    <property type="match status" value="1"/>
</dbReference>
<dbReference type="InterPro" id="IPR029787">
    <property type="entry name" value="Nucleotide_cyclase"/>
</dbReference>
<keyword evidence="3" id="KW-1133">Transmembrane helix</keyword>
<name>A0A0B6WZH7_9BACT</name>
<feature type="coiled-coil region" evidence="2">
    <location>
        <begin position="240"/>
        <end position="292"/>
    </location>
</feature>
<feature type="transmembrane region" description="Helical" evidence="3">
    <location>
        <begin position="77"/>
        <end position="101"/>
    </location>
</feature>
<dbReference type="FunFam" id="3.20.20.450:FF:000001">
    <property type="entry name" value="Cyclic di-GMP phosphodiesterase yahA"/>
    <property type="match status" value="1"/>
</dbReference>
<evidence type="ECO:0000256" key="2">
    <source>
        <dbReference type="SAM" id="Coils"/>
    </source>
</evidence>
<keyword evidence="2" id="KW-0175">Coiled coil</keyword>
<dbReference type="CDD" id="cd01948">
    <property type="entry name" value="EAL"/>
    <property type="match status" value="1"/>
</dbReference>
<dbReference type="InterPro" id="IPR043128">
    <property type="entry name" value="Rev_trsase/Diguanyl_cyclase"/>
</dbReference>
<dbReference type="InterPro" id="IPR036259">
    <property type="entry name" value="MFS_trans_sf"/>
</dbReference>
<dbReference type="EMBL" id="CBXV010000008">
    <property type="protein sequence ID" value="CDM66668.1"/>
    <property type="molecule type" value="Genomic_DNA"/>
</dbReference>
<dbReference type="NCBIfam" id="TIGR00254">
    <property type="entry name" value="GGDEF"/>
    <property type="match status" value="1"/>
</dbReference>
<evidence type="ECO:0000259" key="5">
    <source>
        <dbReference type="PROSITE" id="PS50887"/>
    </source>
</evidence>
<feature type="domain" description="GGDEF" evidence="5">
    <location>
        <begin position="328"/>
        <end position="461"/>
    </location>
</feature>